<gene>
    <name evidence="1" type="ORF">GLYMA_09G252400</name>
</gene>
<dbReference type="InParanoid" id="K7LFZ4"/>
<reference evidence="2" key="2">
    <citation type="submission" date="2018-02" db="UniProtKB">
        <authorList>
            <consortium name="EnsemblPlants"/>
        </authorList>
    </citation>
    <scope>IDENTIFICATION</scope>
    <source>
        <strain evidence="2">Williams 82</strain>
    </source>
</reference>
<protein>
    <submittedName>
        <fullName evidence="1 2">Uncharacterized protein</fullName>
    </submittedName>
</protein>
<reference evidence="1" key="3">
    <citation type="submission" date="2018-07" db="EMBL/GenBank/DDBJ databases">
        <title>WGS assembly of Glycine max.</title>
        <authorList>
            <person name="Schmutz J."/>
            <person name="Cannon S."/>
            <person name="Schlueter J."/>
            <person name="Ma J."/>
            <person name="Mitros T."/>
            <person name="Nelson W."/>
            <person name="Hyten D."/>
            <person name="Song Q."/>
            <person name="Thelen J."/>
            <person name="Cheng J."/>
            <person name="Xu D."/>
            <person name="Hellsten U."/>
            <person name="May G."/>
            <person name="Yu Y."/>
            <person name="Sakurai T."/>
            <person name="Umezawa T."/>
            <person name="Bhattacharyya M."/>
            <person name="Sandhu D."/>
            <person name="Valliyodan B."/>
            <person name="Lindquist E."/>
            <person name="Peto M."/>
            <person name="Grant D."/>
            <person name="Shu S."/>
            <person name="Goodstein D."/>
            <person name="Barry K."/>
            <person name="Futrell-Griggs M."/>
            <person name="Abernathy B."/>
            <person name="Du J."/>
            <person name="Tian Z."/>
            <person name="Zhu L."/>
            <person name="Gill N."/>
            <person name="Joshi T."/>
            <person name="Libault M."/>
            <person name="Sethuraman A."/>
            <person name="Zhang X."/>
            <person name="Shinozaki K."/>
            <person name="Nguyen H."/>
            <person name="Wing R."/>
            <person name="Cregan P."/>
            <person name="Specht J."/>
            <person name="Grimwood J."/>
            <person name="Rokhsar D."/>
            <person name="Stacey G."/>
            <person name="Shoemaker R."/>
            <person name="Jackson S."/>
        </authorList>
    </citation>
    <scope>NUCLEOTIDE SEQUENCE</scope>
    <source>
        <tissue evidence="1">Callus</tissue>
    </source>
</reference>
<dbReference type="PaxDb" id="3847-GLYMA09G38780.1"/>
<sequence length="63" mass="7494">MIYKNTSKRSMRLEVYPDPVSPRNLNQLNFFLLKKKKLILFPKILLVVKIGFLHKFECLTSKI</sequence>
<dbReference type="Gramene" id="KRH40341">
    <property type="protein sequence ID" value="KRH40341"/>
    <property type="gene ID" value="GLYMA_09G252400"/>
</dbReference>
<organism evidence="2">
    <name type="scientific">Glycine max</name>
    <name type="common">Soybean</name>
    <name type="synonym">Glycine hispida</name>
    <dbReference type="NCBI Taxonomy" id="3847"/>
    <lineage>
        <taxon>Eukaryota</taxon>
        <taxon>Viridiplantae</taxon>
        <taxon>Streptophyta</taxon>
        <taxon>Embryophyta</taxon>
        <taxon>Tracheophyta</taxon>
        <taxon>Spermatophyta</taxon>
        <taxon>Magnoliopsida</taxon>
        <taxon>eudicotyledons</taxon>
        <taxon>Gunneridae</taxon>
        <taxon>Pentapetalae</taxon>
        <taxon>rosids</taxon>
        <taxon>fabids</taxon>
        <taxon>Fabales</taxon>
        <taxon>Fabaceae</taxon>
        <taxon>Papilionoideae</taxon>
        <taxon>50 kb inversion clade</taxon>
        <taxon>NPAAA clade</taxon>
        <taxon>indigoferoid/millettioid clade</taxon>
        <taxon>Phaseoleae</taxon>
        <taxon>Glycine</taxon>
        <taxon>Glycine subgen. Soja</taxon>
    </lineage>
</organism>
<dbReference type="EMBL" id="CM000842">
    <property type="protein sequence ID" value="KRH40341.1"/>
    <property type="molecule type" value="Genomic_DNA"/>
</dbReference>
<dbReference type="Proteomes" id="UP000008827">
    <property type="component" value="Chromosome 9"/>
</dbReference>
<evidence type="ECO:0000313" key="1">
    <source>
        <dbReference type="EMBL" id="KRH40341.1"/>
    </source>
</evidence>
<dbReference type="EnsemblPlants" id="KRH40341">
    <property type="protein sequence ID" value="KRH40341"/>
    <property type="gene ID" value="GLYMA_09G252400"/>
</dbReference>
<accession>K7LFZ4</accession>
<keyword evidence="3" id="KW-1185">Reference proteome</keyword>
<name>K7LFZ4_SOYBN</name>
<evidence type="ECO:0000313" key="2">
    <source>
        <dbReference type="EnsemblPlants" id="KRH40341"/>
    </source>
</evidence>
<dbReference type="AlphaFoldDB" id="K7LFZ4"/>
<evidence type="ECO:0000313" key="3">
    <source>
        <dbReference type="Proteomes" id="UP000008827"/>
    </source>
</evidence>
<dbReference type="HOGENOM" id="CLU_2890329_0_0_1"/>
<proteinExistence type="predicted"/>
<reference evidence="1 2" key="1">
    <citation type="journal article" date="2010" name="Nature">
        <title>Genome sequence of the palaeopolyploid soybean.</title>
        <authorList>
            <person name="Schmutz J."/>
            <person name="Cannon S.B."/>
            <person name="Schlueter J."/>
            <person name="Ma J."/>
            <person name="Mitros T."/>
            <person name="Nelson W."/>
            <person name="Hyten D.L."/>
            <person name="Song Q."/>
            <person name="Thelen J.J."/>
            <person name="Cheng J."/>
            <person name="Xu D."/>
            <person name="Hellsten U."/>
            <person name="May G.D."/>
            <person name="Yu Y."/>
            <person name="Sakurai T."/>
            <person name="Umezawa T."/>
            <person name="Bhattacharyya M.K."/>
            <person name="Sandhu D."/>
            <person name="Valliyodan B."/>
            <person name="Lindquist E."/>
            <person name="Peto M."/>
            <person name="Grant D."/>
            <person name="Shu S."/>
            <person name="Goodstein D."/>
            <person name="Barry K."/>
            <person name="Futrell-Griggs M."/>
            <person name="Abernathy B."/>
            <person name="Du J."/>
            <person name="Tian Z."/>
            <person name="Zhu L."/>
            <person name="Gill N."/>
            <person name="Joshi T."/>
            <person name="Libault M."/>
            <person name="Sethuraman A."/>
            <person name="Zhang X.-C."/>
            <person name="Shinozaki K."/>
            <person name="Nguyen H.T."/>
            <person name="Wing R.A."/>
            <person name="Cregan P."/>
            <person name="Specht J."/>
            <person name="Grimwood J."/>
            <person name="Rokhsar D."/>
            <person name="Stacey G."/>
            <person name="Shoemaker R.C."/>
            <person name="Jackson S.A."/>
        </authorList>
    </citation>
    <scope>NUCLEOTIDE SEQUENCE [LARGE SCALE GENOMIC DNA]</scope>
    <source>
        <strain evidence="2">cv. Williams 82</strain>
        <tissue evidence="1">Callus</tissue>
    </source>
</reference>